<feature type="domain" description="Bacterial repeat" evidence="5">
    <location>
        <begin position="352"/>
        <end position="421"/>
    </location>
</feature>
<dbReference type="Pfam" id="PF04151">
    <property type="entry name" value="PPC"/>
    <property type="match status" value="1"/>
</dbReference>
<accession>A0ABP8ZQQ4</accession>
<evidence type="ECO:0000259" key="5">
    <source>
        <dbReference type="Pfam" id="PF18998"/>
    </source>
</evidence>
<dbReference type="Gene3D" id="2.60.120.380">
    <property type="match status" value="1"/>
</dbReference>
<dbReference type="EMBL" id="BAABIP010000007">
    <property type="protein sequence ID" value="GAA4762650.1"/>
    <property type="molecule type" value="Genomic_DNA"/>
</dbReference>
<sequence length="1980" mass="206799">MRIKLLIFSLLFSVVVWGQTSVQNFGTGTGSNTTTTGNTTLIPNPTSGTTWARGGNGGSVNLVTTSNPLGTTGAYVRAVAPTGAAVVKFSPWVGYTGGTEFYTSFKVLFGDSSANNTATSGTWAFYQGAGGMYSDANDFSGAQVFTGLRFTYGAGGSITLNNRAAGAWSTAGLTTSTFSSGTVYTIEIVGNNKTSGTINYTYNCVARTVAVQKFDLYINGTLVGDDLAEAQLSANASINSGTFIGTNSTSNVSNVFVDDAITYNAVPSSIGTSSHTVTFNANGGSGSMSPQTSCGSANLTTNTYTNSGFTFNGWNTASNGSGTSYTDGQTYNFSADITLYAQWTPVASGNIITVTQATGGTISPGTSSGITNGSNLDFTASPTSCYDFTNWVVDGSNVGNSNPYSFTNITANHTITAVYTIKTFAISANAGVNGSISPNGVTNVNCGSNQTYTITPNAGYLVQDVLVDGVSLGSITSYTFNNVTATHTISVTFTSPCFSEDFASILAGDNTTTGGSGTLWSGNTNFPAAANSSAYNAGGAVKLGTSSVPGYITSKTLTGLSGNLAVVFDVKGWTTVEGDIKVTLGGSVQTVSYTAVMAGSFETKTLNFTGIPLNPTLKIETTAKRAFIDNVKIICGAPLSPCTTPSAQATLLNFSSVTSTSFNGAYTAASPVPSGYLVVYSTNATLSALDLPVDGVTYSLGNSIGDGTVAYVGNGNSFSVSGLTLGTTYNVFIFSYNSGTCITSYNTNLPLTGNVTTVSMINDLCNNATTLIVNAAPVAGDMTGSTLTAPFTKKDRWYTFTATCSSTHAITVSGFTGDIDIELFSGSCPTTTTFIDNSNGATSTETISIVLTAGTTYYVRVLAFDTTAETSGFNVGVTAGSSLNISNTGSPAAGNINTGTNNVVIMGVTTTPACATSYDVSSIILTKAATSTVASTDISNFRIFYDANSNGVVDGAETSVSGAGIALSASMSFTLVGQTGLTTEKRYLLVADVSATAVVGRKIKVDLSPNSNLVATINPAGTKNGIALGNVQTIVTPSCTPVTIVSVMPASGPVGTQVTITASTGNLTSATASFNGVAGTIVSSSATQLVVTVPTGATTGNLIVTDAQPCSSAAIAFTVVDKDITSCQSSSLITDLFISEVTDASSGSLTYVEIYNGTSSSIDMAALNYAVRFTNYNGTLNDGASGVDVDLSLAGVLAPGDKFIFGTTVGTACVVPGGNGSLANQTGVHSGINNNDLVKLVKGGAVIDVWGFADDTRFWITDLGLGDRGYDFERKNTVSAPSTTFNANDWIIIDWDSCSDDYSNIATYIPVAATPVITIQPTISVSCTTTSANLSVTANEGYSGGNPLAYQWYVVAPNTATWTPVTNGGIYSGATSANLVISSVATLDGYQFYCQVRENTATCYIASNSVFVSVPSTVWNGTIWTKGAPDTAKIAVIDGNYDTAANGDFECCSLFVNTNYTLTIKGGDFVAVINNITNSGTLNIENNGSLVQVNDVGVNTGVINMQRTAFVDYRDYVYWSTPVANFNSANISTFSNNSNLYKWIPTVPGNGIGDFGNWTNGTETMVLGKGYIERGLNNASLNSPTNFTSTFTGVPNNGSITTSISRGTYNTVGVYPSPYSPTNATQDDDNWNLLGNPYPSSISVDAFLTANSSNLDGFVKIWLHGIAPNTSAADPFYNNYSYNYDSNDYLTYNLSGPSTPGVFDGYIGAGQGFITRMSTTSISTSATAVFNNSMRSKTYRNDQFYRNSNNNVSVLPQGRIWIDLVSSTASSSTLVAYVNGATNGKDQMYDADANLKANFSIYSLLEGYDRNIIQGRSLPFDQNDQVPLAVKIPSNGNYTIGIKDVDGFFNNASQSIYLEDKLSNAIHDLRSAPYHFTSTSGEFVDRFVLRYTNQTLGNDHFEVLDNSVKVYTSDNSIVINSLVESIKTYEIYNVLGQMLVSKKQVKVNKAEETSLQKTNQALIVKVTLKNGKSFTKKILH</sequence>
<dbReference type="Pfam" id="PF18998">
    <property type="entry name" value="Flg_new_2"/>
    <property type="match status" value="1"/>
</dbReference>
<dbReference type="InterPro" id="IPR013378">
    <property type="entry name" value="InlB-like_B-rpt"/>
</dbReference>
<dbReference type="Proteomes" id="UP001500141">
    <property type="component" value="Unassembled WGS sequence"/>
</dbReference>
<name>A0ABP8ZQQ4_9FLAO</name>
<evidence type="ECO:0000259" key="4">
    <source>
        <dbReference type="Pfam" id="PF04151"/>
    </source>
</evidence>
<dbReference type="InterPro" id="IPR014756">
    <property type="entry name" value="Ig_E-set"/>
</dbReference>
<evidence type="ECO:0000313" key="6">
    <source>
        <dbReference type="EMBL" id="GAA4762650.1"/>
    </source>
</evidence>
<dbReference type="NCBIfam" id="TIGR02543">
    <property type="entry name" value="List_Bact_rpt"/>
    <property type="match status" value="1"/>
</dbReference>
<dbReference type="RefSeq" id="WP_264543840.1">
    <property type="nucleotide sequence ID" value="NZ_BAABIP010000007.1"/>
</dbReference>
<evidence type="ECO:0000313" key="7">
    <source>
        <dbReference type="Proteomes" id="UP001500141"/>
    </source>
</evidence>
<feature type="domain" description="Peptidase C-terminal archaeal/bacterial" evidence="4">
    <location>
        <begin position="797"/>
        <end position="861"/>
    </location>
</feature>
<dbReference type="InterPro" id="IPR042229">
    <property type="entry name" value="Listeria/Bacterioides_rpt_sf"/>
</dbReference>
<dbReference type="InterPro" id="IPR007280">
    <property type="entry name" value="Peptidase_C_arc/bac"/>
</dbReference>
<dbReference type="SUPFAM" id="SSF81296">
    <property type="entry name" value="E set domains"/>
    <property type="match status" value="1"/>
</dbReference>
<feature type="signal peptide" evidence="3">
    <location>
        <begin position="1"/>
        <end position="18"/>
    </location>
</feature>
<keyword evidence="3" id="KW-0732">Signal</keyword>
<protein>
    <submittedName>
        <fullName evidence="6">Uncharacterized protein</fullName>
    </submittedName>
</protein>
<feature type="compositionally biased region" description="Low complexity" evidence="2">
    <location>
        <begin position="30"/>
        <end position="40"/>
    </location>
</feature>
<comment type="caution">
    <text evidence="6">The sequence shown here is derived from an EMBL/GenBank/DDBJ whole genome shotgun (WGS) entry which is preliminary data.</text>
</comment>
<keyword evidence="7" id="KW-1185">Reference proteome</keyword>
<comment type="subcellular location">
    <subcellularLocation>
        <location evidence="1">Cell envelope</location>
    </subcellularLocation>
</comment>
<reference evidence="7" key="1">
    <citation type="journal article" date="2019" name="Int. J. Syst. Evol. Microbiol.">
        <title>The Global Catalogue of Microorganisms (GCM) 10K type strain sequencing project: providing services to taxonomists for standard genome sequencing and annotation.</title>
        <authorList>
            <consortium name="The Broad Institute Genomics Platform"/>
            <consortium name="The Broad Institute Genome Sequencing Center for Infectious Disease"/>
            <person name="Wu L."/>
            <person name="Ma J."/>
        </authorList>
    </citation>
    <scope>NUCLEOTIDE SEQUENCE [LARGE SCALE GENOMIC DNA]</scope>
    <source>
        <strain evidence="7">JCM 18198</strain>
    </source>
</reference>
<feature type="chain" id="PRO_5046416852" evidence="3">
    <location>
        <begin position="19"/>
        <end position="1980"/>
    </location>
</feature>
<proteinExistence type="predicted"/>
<dbReference type="Gene3D" id="2.60.40.10">
    <property type="entry name" value="Immunoglobulins"/>
    <property type="match status" value="3"/>
</dbReference>
<gene>
    <name evidence="6" type="ORF">GCM10023230_09980</name>
</gene>
<evidence type="ECO:0000256" key="2">
    <source>
        <dbReference type="SAM" id="MobiDB-lite"/>
    </source>
</evidence>
<dbReference type="InterPro" id="IPR044060">
    <property type="entry name" value="Bacterial_rp_domain"/>
</dbReference>
<dbReference type="InterPro" id="IPR013783">
    <property type="entry name" value="Ig-like_fold"/>
</dbReference>
<evidence type="ECO:0000256" key="1">
    <source>
        <dbReference type="ARBA" id="ARBA00004196"/>
    </source>
</evidence>
<dbReference type="Pfam" id="PF09479">
    <property type="entry name" value="Flg_new"/>
    <property type="match status" value="1"/>
</dbReference>
<evidence type="ECO:0000256" key="3">
    <source>
        <dbReference type="SAM" id="SignalP"/>
    </source>
</evidence>
<dbReference type="NCBIfam" id="NF033708">
    <property type="entry name" value="T9SS_Cterm_ChiA"/>
    <property type="match status" value="1"/>
</dbReference>
<dbReference type="Gene3D" id="2.60.40.4270">
    <property type="entry name" value="Listeria-Bacteroides repeat domain"/>
    <property type="match status" value="1"/>
</dbReference>
<organism evidence="6 7">
    <name type="scientific">Flavobacterium hankyongi</name>
    <dbReference type="NCBI Taxonomy" id="1176532"/>
    <lineage>
        <taxon>Bacteria</taxon>
        <taxon>Pseudomonadati</taxon>
        <taxon>Bacteroidota</taxon>
        <taxon>Flavobacteriia</taxon>
        <taxon>Flavobacteriales</taxon>
        <taxon>Flavobacteriaceae</taxon>
        <taxon>Flavobacterium</taxon>
    </lineage>
</organism>
<feature type="region of interest" description="Disordered" evidence="2">
    <location>
        <begin position="26"/>
        <end position="46"/>
    </location>
</feature>